<comment type="cofactor">
    <cofactor evidence="1">
        <name>Zn(2+)</name>
        <dbReference type="ChEBI" id="CHEBI:29105"/>
    </cofactor>
</comment>
<dbReference type="InterPro" id="IPR000182">
    <property type="entry name" value="GNAT_dom"/>
</dbReference>
<dbReference type="InterPro" id="IPR051453">
    <property type="entry name" value="MBL_Glyoxalase_II"/>
</dbReference>
<dbReference type="GO" id="GO:0016787">
    <property type="term" value="F:hydrolase activity"/>
    <property type="evidence" value="ECO:0007669"/>
    <property type="project" value="UniProtKB-KW"/>
</dbReference>
<dbReference type="AlphaFoldDB" id="A0A2S9SMC6"/>
<organism evidence="6 7">
    <name type="scientific">Aliarcobacter cryaerophilus</name>
    <dbReference type="NCBI Taxonomy" id="28198"/>
    <lineage>
        <taxon>Bacteria</taxon>
        <taxon>Pseudomonadati</taxon>
        <taxon>Campylobacterota</taxon>
        <taxon>Epsilonproteobacteria</taxon>
        <taxon>Campylobacterales</taxon>
        <taxon>Arcobacteraceae</taxon>
        <taxon>Aliarcobacter</taxon>
    </lineage>
</organism>
<feature type="domain" description="N-acetyltransferase" evidence="5">
    <location>
        <begin position="348"/>
        <end position="481"/>
    </location>
</feature>
<dbReference type="SUPFAM" id="SSF56281">
    <property type="entry name" value="Metallo-hydrolase/oxidoreductase"/>
    <property type="match status" value="1"/>
</dbReference>
<evidence type="ECO:0000256" key="1">
    <source>
        <dbReference type="ARBA" id="ARBA00001947"/>
    </source>
</evidence>
<keyword evidence="3" id="KW-0378">Hydrolase</keyword>
<comment type="caution">
    <text evidence="6">The sequence shown here is derived from an EMBL/GenBank/DDBJ whole genome shotgun (WGS) entry which is preliminary data.</text>
</comment>
<dbReference type="PANTHER" id="PTHR46233:SF3">
    <property type="entry name" value="HYDROXYACYLGLUTATHIONE HYDROLASE GLOC"/>
    <property type="match status" value="1"/>
</dbReference>
<evidence type="ECO:0000313" key="7">
    <source>
        <dbReference type="Proteomes" id="UP000238649"/>
    </source>
</evidence>
<dbReference type="SUPFAM" id="SSF55729">
    <property type="entry name" value="Acyl-CoA N-acyltransferases (Nat)"/>
    <property type="match status" value="1"/>
</dbReference>
<sequence>MSFIELQSYFNNLIDKCIIRRIILELIVCNKNEIGINSYVLKVNNKAVVIDPNDYEEIATAIGECNLDYIFLTHEHFDHIMAVDRLRDRYKAKVIAQKFASEHIQFASKNLSKFSNIILDFMNKTTSSPIKEFVVGAADITYLDKYNLIWEGYNFLFTHTPGHTKGSSCIIVDNYLFSGDSLFECCDTDTKGVGTSRKEYNEITIPFFESIKSDINVFAGHYPSFILENKLKARQKAIQIFISRPKYTNLFVSYDDFNNILDNCNFFVRDNNIFIVEKYTNFYKFYYFVNNYKDLNDLNDFFGLYKKPIVLEIISNSKINENLYKEIGFKNYKVYSRYRTDKKNKNFDMVEIAKSEDIEDIFKLIYETFDPLSDYIPDSDELKELILKEEVFVVKVDNRLAGVSIYEKKDKNYYFRLSCVHPNHRPGLIGYMLASTTPQNGENYSTWIDDNNLEAIKLNTFLGYKEDGTKNYIFVKNEEMK</sequence>
<dbReference type="InterPro" id="IPR001279">
    <property type="entry name" value="Metallo-B-lactamas"/>
</dbReference>
<dbReference type="PROSITE" id="PS51186">
    <property type="entry name" value="GNAT"/>
    <property type="match status" value="1"/>
</dbReference>
<dbReference type="GO" id="GO:0016747">
    <property type="term" value="F:acyltransferase activity, transferring groups other than amino-acyl groups"/>
    <property type="evidence" value="ECO:0007669"/>
    <property type="project" value="InterPro"/>
</dbReference>
<evidence type="ECO:0000256" key="2">
    <source>
        <dbReference type="ARBA" id="ARBA00022723"/>
    </source>
</evidence>
<keyword evidence="4" id="KW-0862">Zinc</keyword>
<evidence type="ECO:0000259" key="5">
    <source>
        <dbReference type="PROSITE" id="PS51186"/>
    </source>
</evidence>
<evidence type="ECO:0000256" key="3">
    <source>
        <dbReference type="ARBA" id="ARBA00022801"/>
    </source>
</evidence>
<protein>
    <recommendedName>
        <fullName evidence="5">N-acetyltransferase domain-containing protein</fullName>
    </recommendedName>
</protein>
<dbReference type="PANTHER" id="PTHR46233">
    <property type="entry name" value="HYDROXYACYLGLUTATHIONE HYDROLASE GLOC"/>
    <property type="match status" value="1"/>
</dbReference>
<accession>A0A2S9SMC6</accession>
<dbReference type="InterPro" id="IPR016181">
    <property type="entry name" value="Acyl_CoA_acyltransferase"/>
</dbReference>
<dbReference type="GO" id="GO:0046872">
    <property type="term" value="F:metal ion binding"/>
    <property type="evidence" value="ECO:0007669"/>
    <property type="project" value="UniProtKB-KW"/>
</dbReference>
<keyword evidence="2" id="KW-0479">Metal-binding</keyword>
<name>A0A2S9SMC6_9BACT</name>
<dbReference type="Pfam" id="PF00753">
    <property type="entry name" value="Lactamase_B"/>
    <property type="match status" value="1"/>
</dbReference>
<reference evidence="6 7" key="1">
    <citation type="submission" date="2017-09" db="EMBL/GenBank/DDBJ databases">
        <title>Reassesment of A. cryaerophilus.</title>
        <authorList>
            <person name="Perez-Cataluna A."/>
            <person name="Collado L."/>
            <person name="Salgado O."/>
            <person name="Lefinanco V."/>
            <person name="Figueras M.J."/>
        </authorList>
    </citation>
    <scope>NUCLEOTIDE SEQUENCE [LARGE SCALE GENOMIC DNA]</scope>
    <source>
        <strain evidence="6 7">LMG 9871</strain>
    </source>
</reference>
<dbReference type="Gene3D" id="3.60.15.10">
    <property type="entry name" value="Ribonuclease Z/Hydroxyacylglutathione hydrolase-like"/>
    <property type="match status" value="1"/>
</dbReference>
<evidence type="ECO:0000313" key="6">
    <source>
        <dbReference type="EMBL" id="PRM87741.1"/>
    </source>
</evidence>
<dbReference type="SMART" id="SM00849">
    <property type="entry name" value="Lactamase_B"/>
    <property type="match status" value="1"/>
</dbReference>
<dbReference type="Gene3D" id="3.40.630.30">
    <property type="match status" value="1"/>
</dbReference>
<evidence type="ECO:0000256" key="4">
    <source>
        <dbReference type="ARBA" id="ARBA00022833"/>
    </source>
</evidence>
<proteinExistence type="predicted"/>
<dbReference type="InterPro" id="IPR036866">
    <property type="entry name" value="RibonucZ/Hydroxyglut_hydro"/>
</dbReference>
<dbReference type="CDD" id="cd06262">
    <property type="entry name" value="metallo-hydrolase-like_MBL-fold"/>
    <property type="match status" value="1"/>
</dbReference>
<dbReference type="Proteomes" id="UP000238649">
    <property type="component" value="Unassembled WGS sequence"/>
</dbReference>
<gene>
    <name evidence="6" type="ORF">CJ671_09800</name>
</gene>
<dbReference type="EMBL" id="NXGH01000038">
    <property type="protein sequence ID" value="PRM87741.1"/>
    <property type="molecule type" value="Genomic_DNA"/>
</dbReference>